<dbReference type="SMART" id="SM00382">
    <property type="entry name" value="AAA"/>
    <property type="match status" value="1"/>
</dbReference>
<dbReference type="GO" id="GO:0005524">
    <property type="term" value="F:ATP binding"/>
    <property type="evidence" value="ECO:0007669"/>
    <property type="project" value="UniProtKB-KW"/>
</dbReference>
<dbReference type="AlphaFoldDB" id="A0A225NLL2"/>
<dbReference type="GO" id="GO:0055085">
    <property type="term" value="P:transmembrane transport"/>
    <property type="evidence" value="ECO:0007669"/>
    <property type="project" value="UniProtKB-ARBA"/>
</dbReference>
<evidence type="ECO:0000256" key="6">
    <source>
        <dbReference type="ARBA" id="ARBA00022840"/>
    </source>
</evidence>
<dbReference type="GO" id="GO:0016887">
    <property type="term" value="F:ATP hydrolysis activity"/>
    <property type="evidence" value="ECO:0007669"/>
    <property type="project" value="InterPro"/>
</dbReference>
<dbReference type="PANTHER" id="PTHR43297:SF2">
    <property type="entry name" value="DIPEPTIDE TRANSPORT ATP-BINDING PROTEIN DPPD"/>
    <property type="match status" value="1"/>
</dbReference>
<keyword evidence="10" id="KW-1185">Reference proteome</keyword>
<feature type="domain" description="ABC transporter" evidence="8">
    <location>
        <begin position="4"/>
        <end position="252"/>
    </location>
</feature>
<evidence type="ECO:0000256" key="2">
    <source>
        <dbReference type="ARBA" id="ARBA00005417"/>
    </source>
</evidence>
<dbReference type="InterPro" id="IPR050388">
    <property type="entry name" value="ABC_Ni/Peptide_Import"/>
</dbReference>
<dbReference type="Proteomes" id="UP000215377">
    <property type="component" value="Unassembled WGS sequence"/>
</dbReference>
<evidence type="ECO:0000256" key="5">
    <source>
        <dbReference type="ARBA" id="ARBA00022741"/>
    </source>
</evidence>
<comment type="caution">
    <text evidence="9">The sequence shown here is derived from an EMBL/GenBank/DDBJ whole genome shotgun (WGS) entry which is preliminary data.</text>
</comment>
<dbReference type="CDD" id="cd03257">
    <property type="entry name" value="ABC_NikE_OppD_transporters"/>
    <property type="match status" value="1"/>
</dbReference>
<dbReference type="Pfam" id="PF08352">
    <property type="entry name" value="oligo_HPY"/>
    <property type="match status" value="1"/>
</dbReference>
<organism evidence="9 10">
    <name type="scientific">Marinibacterium profundimaris</name>
    <dbReference type="NCBI Taxonomy" id="1679460"/>
    <lineage>
        <taxon>Bacteria</taxon>
        <taxon>Pseudomonadati</taxon>
        <taxon>Pseudomonadota</taxon>
        <taxon>Alphaproteobacteria</taxon>
        <taxon>Rhodobacterales</taxon>
        <taxon>Paracoccaceae</taxon>
        <taxon>Marinibacterium</taxon>
    </lineage>
</organism>
<dbReference type="GO" id="GO:0015833">
    <property type="term" value="P:peptide transport"/>
    <property type="evidence" value="ECO:0007669"/>
    <property type="project" value="InterPro"/>
</dbReference>
<name>A0A225NLL2_9RHOB</name>
<accession>A0A225NLL2</accession>
<dbReference type="InterPro" id="IPR027417">
    <property type="entry name" value="P-loop_NTPase"/>
</dbReference>
<keyword evidence="7" id="KW-0472">Membrane</keyword>
<evidence type="ECO:0000313" key="9">
    <source>
        <dbReference type="EMBL" id="OWU75009.1"/>
    </source>
</evidence>
<dbReference type="FunFam" id="3.40.50.300:FF:000016">
    <property type="entry name" value="Oligopeptide ABC transporter ATP-binding component"/>
    <property type="match status" value="1"/>
</dbReference>
<dbReference type="NCBIfam" id="TIGR01727">
    <property type="entry name" value="oligo_HPY"/>
    <property type="match status" value="1"/>
</dbReference>
<dbReference type="Pfam" id="PF00005">
    <property type="entry name" value="ABC_tran"/>
    <property type="match status" value="1"/>
</dbReference>
<evidence type="ECO:0000259" key="8">
    <source>
        <dbReference type="PROSITE" id="PS50893"/>
    </source>
</evidence>
<dbReference type="InterPro" id="IPR013563">
    <property type="entry name" value="Oligopep_ABC_C"/>
</dbReference>
<comment type="subcellular location">
    <subcellularLocation>
        <location evidence="1">Cell inner membrane</location>
        <topology evidence="1">Peripheral membrane protein</topology>
    </subcellularLocation>
</comment>
<evidence type="ECO:0000256" key="4">
    <source>
        <dbReference type="ARBA" id="ARBA00022475"/>
    </source>
</evidence>
<dbReference type="GO" id="GO:0005886">
    <property type="term" value="C:plasma membrane"/>
    <property type="evidence" value="ECO:0007669"/>
    <property type="project" value="UniProtKB-SubCell"/>
</dbReference>
<proteinExistence type="inferred from homology"/>
<dbReference type="InterPro" id="IPR003593">
    <property type="entry name" value="AAA+_ATPase"/>
</dbReference>
<keyword evidence="4" id="KW-1003">Cell membrane</keyword>
<dbReference type="InterPro" id="IPR017871">
    <property type="entry name" value="ABC_transporter-like_CS"/>
</dbReference>
<comment type="similarity">
    <text evidence="2">Belongs to the ABC transporter superfamily.</text>
</comment>
<dbReference type="PROSITE" id="PS50893">
    <property type="entry name" value="ABC_TRANSPORTER_2"/>
    <property type="match status" value="1"/>
</dbReference>
<gene>
    <name evidence="9" type="ORF">ATO3_10755</name>
</gene>
<dbReference type="RefSeq" id="WP_088649841.1">
    <property type="nucleotide sequence ID" value="NZ_AQQR01000003.1"/>
</dbReference>
<sequence>MTLLSIEDLSIEYVTPRGVVRAVDGISFKVPRGKVIGVVGESGCGKTTAVRAITGVMPSVARFGGGAIRFKGEDISNLSKRRLREVQWRQISYVPQSAMNALDPVWKVGKQIEEVLVKRGGYTWRDARRRAAELFDMVGLESKRLKDYPHQFSGGMRQRASIALALALDPDLVLADEPVTALDVVIQRQVLDTLNRLQEELQLSVLLVTHDISVVAYVCDYVVVMYAGQIVEQGPVQEVLNRPSHPYTIGLYNAFPELSGDAHDLSPIEGSPPDLLNPPEGCRFRARCPFAIAGCETVQPVLEVGDNHRALCHRAPEAEALREKARHTETWTGVAAQ</sequence>
<dbReference type="PANTHER" id="PTHR43297">
    <property type="entry name" value="OLIGOPEPTIDE TRANSPORT ATP-BINDING PROTEIN APPD"/>
    <property type="match status" value="1"/>
</dbReference>
<dbReference type="SUPFAM" id="SSF52540">
    <property type="entry name" value="P-loop containing nucleoside triphosphate hydrolases"/>
    <property type="match status" value="1"/>
</dbReference>
<protein>
    <submittedName>
        <fullName evidence="9">Peptide ABC transporter ATPase</fullName>
    </submittedName>
</protein>
<evidence type="ECO:0000256" key="7">
    <source>
        <dbReference type="ARBA" id="ARBA00023136"/>
    </source>
</evidence>
<dbReference type="InterPro" id="IPR003439">
    <property type="entry name" value="ABC_transporter-like_ATP-bd"/>
</dbReference>
<dbReference type="OrthoDB" id="7957282at2"/>
<dbReference type="Gene3D" id="3.40.50.300">
    <property type="entry name" value="P-loop containing nucleotide triphosphate hydrolases"/>
    <property type="match status" value="1"/>
</dbReference>
<evidence type="ECO:0000256" key="1">
    <source>
        <dbReference type="ARBA" id="ARBA00004417"/>
    </source>
</evidence>
<keyword evidence="3" id="KW-0813">Transport</keyword>
<dbReference type="PROSITE" id="PS00211">
    <property type="entry name" value="ABC_TRANSPORTER_1"/>
    <property type="match status" value="1"/>
</dbReference>
<keyword evidence="6" id="KW-0067">ATP-binding</keyword>
<dbReference type="EMBL" id="AQQR01000003">
    <property type="protein sequence ID" value="OWU75009.1"/>
    <property type="molecule type" value="Genomic_DNA"/>
</dbReference>
<evidence type="ECO:0000313" key="10">
    <source>
        <dbReference type="Proteomes" id="UP000215377"/>
    </source>
</evidence>
<reference evidence="9 10" key="1">
    <citation type="submission" date="2013-04" db="EMBL/GenBank/DDBJ databases">
        <title>Oceanicola sp. 22II1-22F33 Genome Sequencing.</title>
        <authorList>
            <person name="Lai Q."/>
            <person name="Li G."/>
            <person name="Shao Z."/>
        </authorList>
    </citation>
    <scope>NUCLEOTIDE SEQUENCE [LARGE SCALE GENOMIC DNA]</scope>
    <source>
        <strain evidence="9 10">22II1-22F33</strain>
    </source>
</reference>
<evidence type="ECO:0000256" key="3">
    <source>
        <dbReference type="ARBA" id="ARBA00022448"/>
    </source>
</evidence>
<keyword evidence="5" id="KW-0547">Nucleotide-binding</keyword>